<sequence>MGNAGGTGMIFGYGRPDRTDVGQSRRFRRLFDVIGSKFCFLSLIIRRIAAASKTPV</sequence>
<gene>
    <name evidence="1" type="ORF">RMSM_02367</name>
</gene>
<dbReference type="EMBL" id="ANOG01000332">
    <property type="protein sequence ID" value="EMI20706.1"/>
    <property type="molecule type" value="Genomic_DNA"/>
</dbReference>
<protein>
    <submittedName>
        <fullName evidence="1">Uncharacterized protein</fullName>
    </submittedName>
</protein>
<evidence type="ECO:0000313" key="1">
    <source>
        <dbReference type="EMBL" id="EMI20706.1"/>
    </source>
</evidence>
<organism evidence="1 2">
    <name type="scientific">Rhodopirellula maiorica SM1</name>
    <dbReference type="NCBI Taxonomy" id="1265738"/>
    <lineage>
        <taxon>Bacteria</taxon>
        <taxon>Pseudomonadati</taxon>
        <taxon>Planctomycetota</taxon>
        <taxon>Planctomycetia</taxon>
        <taxon>Pirellulales</taxon>
        <taxon>Pirellulaceae</taxon>
        <taxon>Novipirellula</taxon>
    </lineage>
</organism>
<dbReference type="Proteomes" id="UP000011991">
    <property type="component" value="Unassembled WGS sequence"/>
</dbReference>
<keyword evidence="2" id="KW-1185">Reference proteome</keyword>
<accession>M5RNB9</accession>
<dbReference type="AlphaFoldDB" id="M5RNB9"/>
<comment type="caution">
    <text evidence="1">The sequence shown here is derived from an EMBL/GenBank/DDBJ whole genome shotgun (WGS) entry which is preliminary data.</text>
</comment>
<reference evidence="1 2" key="1">
    <citation type="journal article" date="2013" name="Mar. Genomics">
        <title>Expression of sulfatases in Rhodopirellula baltica and the diversity of sulfatases in the genus Rhodopirellula.</title>
        <authorList>
            <person name="Wegner C.E."/>
            <person name="Richter-Heitmann T."/>
            <person name="Klindworth A."/>
            <person name="Klockow C."/>
            <person name="Richter M."/>
            <person name="Achstetter T."/>
            <person name="Glockner F.O."/>
            <person name="Harder J."/>
        </authorList>
    </citation>
    <scope>NUCLEOTIDE SEQUENCE [LARGE SCALE GENOMIC DNA]</scope>
    <source>
        <strain evidence="1 2">SM1</strain>
    </source>
</reference>
<name>M5RNB9_9BACT</name>
<proteinExistence type="predicted"/>
<evidence type="ECO:0000313" key="2">
    <source>
        <dbReference type="Proteomes" id="UP000011991"/>
    </source>
</evidence>
<dbReference type="PATRIC" id="fig|1265738.3.peg.2372"/>